<feature type="compositionally biased region" description="Low complexity" evidence="1">
    <location>
        <begin position="1093"/>
        <end position="1102"/>
    </location>
</feature>
<evidence type="ECO:0000313" key="3">
    <source>
        <dbReference type="EMBL" id="CEL65280.1"/>
    </source>
</evidence>
<feature type="transmembrane region" description="Helical" evidence="2">
    <location>
        <begin position="63"/>
        <end position="84"/>
    </location>
</feature>
<feature type="region of interest" description="Disordered" evidence="1">
    <location>
        <begin position="440"/>
        <end position="992"/>
    </location>
</feature>
<name>A0A0F7U9H1_NEOCL</name>
<gene>
    <name evidence="3" type="ORF">BN1204_011350</name>
</gene>
<feature type="compositionally biased region" description="Low complexity" evidence="1">
    <location>
        <begin position="181"/>
        <end position="192"/>
    </location>
</feature>
<proteinExistence type="predicted"/>
<feature type="compositionally biased region" description="Polar residues" evidence="1">
    <location>
        <begin position="193"/>
        <end position="202"/>
    </location>
</feature>
<feature type="compositionally biased region" description="Low complexity" evidence="1">
    <location>
        <begin position="932"/>
        <end position="941"/>
    </location>
</feature>
<keyword evidence="2" id="KW-0812">Transmembrane</keyword>
<feature type="compositionally biased region" description="Basic residues" evidence="1">
    <location>
        <begin position="909"/>
        <end position="929"/>
    </location>
</feature>
<feature type="compositionally biased region" description="Basic and acidic residues" evidence="1">
    <location>
        <begin position="13"/>
        <end position="26"/>
    </location>
</feature>
<protein>
    <submittedName>
        <fullName evidence="3">Toxoplasma gondii family E protein</fullName>
    </submittedName>
</protein>
<feature type="compositionally biased region" description="Basic and acidic residues" evidence="1">
    <location>
        <begin position="631"/>
        <end position="640"/>
    </location>
</feature>
<feature type="compositionally biased region" description="Basic and acidic residues" evidence="1">
    <location>
        <begin position="531"/>
        <end position="553"/>
    </location>
</feature>
<reference evidence="3" key="1">
    <citation type="journal article" date="2015" name="PLoS ONE">
        <title>Comprehensive Evaluation of Toxoplasma gondii VEG and Neospora caninum LIV Genomes with Tachyzoite Stage Transcriptome and Proteome Defines Novel Transcript Features.</title>
        <authorList>
            <person name="Ramaprasad A."/>
            <person name="Mourier T."/>
            <person name="Naeem R."/>
            <person name="Malas T.B."/>
            <person name="Moussa E."/>
            <person name="Panigrahi A."/>
            <person name="Vermont S.J."/>
            <person name="Otto T.D."/>
            <person name="Wastling J."/>
            <person name="Pain A."/>
        </authorList>
    </citation>
    <scope>NUCLEOTIDE SEQUENCE</scope>
    <source>
        <strain evidence="3">Liverpool</strain>
    </source>
</reference>
<feature type="compositionally biased region" description="Low complexity" evidence="1">
    <location>
        <begin position="206"/>
        <end position="216"/>
    </location>
</feature>
<feature type="compositionally biased region" description="Polar residues" evidence="1">
    <location>
        <begin position="753"/>
        <end position="767"/>
    </location>
</feature>
<feature type="compositionally biased region" description="Low complexity" evidence="1">
    <location>
        <begin position="470"/>
        <end position="486"/>
    </location>
</feature>
<keyword evidence="2" id="KW-0472">Membrane</keyword>
<accession>A0A0F7U9H1</accession>
<keyword evidence="2" id="KW-1133">Transmembrane helix</keyword>
<sequence length="1361" mass="142060">MEDAKISSNGFLERSHVRESPHRPSEGTDTQPLIATRPTQRGWRRQSHFSATARRKSSPKGNLFVRLLLICVTLGIGVSLVKYASRCLLVQRRSGQNAGVALPFRNVGSTAYPASARLPALTGNSRRLAEADGDKGDGTPSDAPSASPSTDPFCSPDSAAPAADPFPASGGTAQGADDASTPVPVHTPYTTPALRTTSSPNDHVSHASAAAAGSASSLTIQEVLEGTASPSNASEEAVLMRLLADKVLETTSLLSAVLPHFHHGSNPVRAASQKLAEAWAELLTQAERVEKGGSDGEASTGTLAREALFSSDRTAPRDGVATAEGERTAFASGATGGLLEPPHTKHVPFGKLRKPLSQAMPTSGSRPILLQTISETDILDDDVNASSWLNSRASLFGTRHTDTKAVDNPGLEEALELAGFDTGPSWSPFGSHFADPSSLWRQSAARGGPCSSSTDAADGPSPRTLPELYSAVAGRAPRSASAPPIRTGVGATSGVKTTQRGQAPAPAGRQTASVSRGPPRGGHAALTRTFSVDRRPAGHVPRWDRSVSRDRRGGAISRAYGDAAGRPGAKTFPVSRQTTQRGTDTTSQKAGTQKGEGQSPLSKDRGEAGASGHPQGGGSVAGAGGSGRRPGGGDDKKPRPPPDGGAAGTTKRGKKEKKKEEKRTAETPVTGTTEGPAGKEQPQPSAPMDTGKKGKAQGKGTKGEEAASRAGATGAGEKEDRAKPVAVESPAGVESHLHSGGDDSPPTAGFPTSAGSRTSTMVQTATGTEDEQTEAAPSETAKHPPSEKPHGTPGKGKGKKKAAAKPSGAGKGLGVPPHSPLPEAETSATQDAPGEAKQASGSSAEEKAGDGPEEKPGDGPEQAPLAGAPLPEAQDEQESPADERTSAGAAGGPVPSDGLAELEAIRMGARPKARHAAPTKGSGRQKKKAAKEATPPAAEAPQLPHEREEEPEEPTRGRARRRAQRSSGDSRRESKGQRVPASSAADVRGREEAGEAKVLAPAGGFHALAQNIEAKLAAIVEEHEQNKQDYDGRPGIAAFVGASFRERDVEPSDMVNQFDPLCEAAMADIHALTRMEALLLVAKKMRETEAAAEKSAGFSAGAGATGGEAGRGEESGVPPTPLAAVTEKISNAMTAIQKRTVAMSMSIAVSRYRFILSRFQPPPPALSFPSERSSTEVGLPEDKSTLADLDLPSARDPFFMLRLLKEQLGDWTRSFLAVKQHLEKKWWTPPSDPEEAERERQRTALAFELAGETAAVSFWKQAASKWKLREAALAETDPARKESLERAAEMLKVIIETCRLKRIQAFESYGLSLWATAVSRLKKHEGRWMTPPDRAHCPEVRAAMEAAYAPPSTEAGATSSE</sequence>
<feature type="compositionally biased region" description="Basic and acidic residues" evidence="1">
    <location>
        <begin position="127"/>
        <end position="137"/>
    </location>
</feature>
<dbReference type="EMBL" id="LN714478">
    <property type="protein sequence ID" value="CEL65280.1"/>
    <property type="molecule type" value="Genomic_DNA"/>
</dbReference>
<feature type="compositionally biased region" description="Basic and acidic residues" evidence="1">
    <location>
        <begin position="780"/>
        <end position="790"/>
    </location>
</feature>
<feature type="region of interest" description="Disordered" evidence="1">
    <location>
        <begin position="118"/>
        <end position="216"/>
    </location>
</feature>
<feature type="compositionally biased region" description="Basic residues" evidence="1">
    <location>
        <begin position="42"/>
        <end position="55"/>
    </location>
</feature>
<feature type="compositionally biased region" description="Basic and acidic residues" evidence="1">
    <location>
        <begin position="844"/>
        <end position="858"/>
    </location>
</feature>
<feature type="compositionally biased region" description="Low complexity" evidence="1">
    <location>
        <begin position="139"/>
        <end position="169"/>
    </location>
</feature>
<organism evidence="3">
    <name type="scientific">Neospora caninum (strain Liverpool)</name>
    <dbReference type="NCBI Taxonomy" id="572307"/>
    <lineage>
        <taxon>Eukaryota</taxon>
        <taxon>Sar</taxon>
        <taxon>Alveolata</taxon>
        <taxon>Apicomplexa</taxon>
        <taxon>Conoidasida</taxon>
        <taxon>Coccidia</taxon>
        <taxon>Eucoccidiorida</taxon>
        <taxon>Eimeriorina</taxon>
        <taxon>Sarcocystidae</taxon>
        <taxon>Neospora</taxon>
    </lineage>
</organism>
<evidence type="ECO:0000256" key="2">
    <source>
        <dbReference type="SAM" id="Phobius"/>
    </source>
</evidence>
<feature type="region of interest" description="Disordered" evidence="1">
    <location>
        <begin position="291"/>
        <end position="318"/>
    </location>
</feature>
<feature type="region of interest" description="Disordered" evidence="1">
    <location>
        <begin position="1"/>
        <end position="55"/>
    </location>
</feature>
<feature type="compositionally biased region" description="Polar residues" evidence="1">
    <location>
        <begin position="27"/>
        <end position="39"/>
    </location>
</feature>
<evidence type="ECO:0000256" key="1">
    <source>
        <dbReference type="SAM" id="MobiDB-lite"/>
    </source>
</evidence>
<feature type="compositionally biased region" description="Gly residues" evidence="1">
    <location>
        <begin position="614"/>
        <end position="630"/>
    </location>
</feature>
<feature type="compositionally biased region" description="Polar residues" evidence="1">
    <location>
        <begin position="1"/>
        <end position="10"/>
    </location>
</feature>
<feature type="compositionally biased region" description="Polar residues" evidence="1">
    <location>
        <begin position="574"/>
        <end position="601"/>
    </location>
</feature>
<feature type="region of interest" description="Disordered" evidence="1">
    <location>
        <begin position="1092"/>
        <end position="1118"/>
    </location>
</feature>
<feature type="compositionally biased region" description="Basic and acidic residues" evidence="1">
    <location>
        <begin position="944"/>
        <end position="956"/>
    </location>
</feature>